<accession>A0AAV1JA77</accession>
<dbReference type="Pfam" id="PF00096">
    <property type="entry name" value="zf-C2H2"/>
    <property type="match status" value="1"/>
</dbReference>
<dbReference type="InterPro" id="IPR050329">
    <property type="entry name" value="GLI_C2H2-zinc-finger"/>
</dbReference>
<dbReference type="PROSITE" id="PS00028">
    <property type="entry name" value="ZINC_FINGER_C2H2_1"/>
    <property type="match status" value="4"/>
</dbReference>
<feature type="region of interest" description="Disordered" evidence="8">
    <location>
        <begin position="50"/>
        <end position="71"/>
    </location>
</feature>
<feature type="region of interest" description="Disordered" evidence="8">
    <location>
        <begin position="1"/>
        <end position="32"/>
    </location>
</feature>
<dbReference type="InterPro" id="IPR036236">
    <property type="entry name" value="Znf_C2H2_sf"/>
</dbReference>
<evidence type="ECO:0000256" key="5">
    <source>
        <dbReference type="ARBA" id="ARBA00022833"/>
    </source>
</evidence>
<feature type="compositionally biased region" description="Acidic residues" evidence="8">
    <location>
        <begin position="1834"/>
        <end position="1844"/>
    </location>
</feature>
<feature type="compositionally biased region" description="Basic and acidic residues" evidence="8">
    <location>
        <begin position="1"/>
        <end position="18"/>
    </location>
</feature>
<feature type="compositionally biased region" description="Basic and acidic residues" evidence="8">
    <location>
        <begin position="1347"/>
        <end position="1363"/>
    </location>
</feature>
<feature type="domain" description="C2H2-type" evidence="9">
    <location>
        <begin position="1601"/>
        <end position="1628"/>
    </location>
</feature>
<evidence type="ECO:0000259" key="9">
    <source>
        <dbReference type="PROSITE" id="PS50157"/>
    </source>
</evidence>
<evidence type="ECO:0000313" key="11">
    <source>
        <dbReference type="Proteomes" id="UP001497472"/>
    </source>
</evidence>
<feature type="domain" description="C2H2-type" evidence="9">
    <location>
        <begin position="1638"/>
        <end position="1660"/>
    </location>
</feature>
<feature type="compositionally biased region" description="Basic and acidic residues" evidence="8">
    <location>
        <begin position="1559"/>
        <end position="1573"/>
    </location>
</feature>
<feature type="compositionally biased region" description="Basic and acidic residues" evidence="8">
    <location>
        <begin position="2216"/>
        <end position="2229"/>
    </location>
</feature>
<gene>
    <name evidence="10" type="ORF">LNINA_LOCUS5882</name>
</gene>
<feature type="region of interest" description="Disordered" evidence="8">
    <location>
        <begin position="1943"/>
        <end position="1989"/>
    </location>
</feature>
<feature type="compositionally biased region" description="Basic residues" evidence="8">
    <location>
        <begin position="2030"/>
        <end position="2039"/>
    </location>
</feature>
<dbReference type="InterPro" id="IPR000637">
    <property type="entry name" value="HMGI/Y_DNA-bd_CS"/>
</dbReference>
<evidence type="ECO:0000256" key="3">
    <source>
        <dbReference type="ARBA" id="ARBA00022737"/>
    </source>
</evidence>
<evidence type="ECO:0000256" key="6">
    <source>
        <dbReference type="ARBA" id="ARBA00023242"/>
    </source>
</evidence>
<dbReference type="SUPFAM" id="SSF57667">
    <property type="entry name" value="beta-beta-alpha zinc fingers"/>
    <property type="match status" value="2"/>
</dbReference>
<dbReference type="PROSITE" id="PS00354">
    <property type="entry name" value="HMGI_Y"/>
    <property type="match status" value="1"/>
</dbReference>
<proteinExistence type="predicted"/>
<evidence type="ECO:0000256" key="7">
    <source>
        <dbReference type="PROSITE-ProRule" id="PRU00042"/>
    </source>
</evidence>
<dbReference type="GO" id="GO:0005634">
    <property type="term" value="C:nucleus"/>
    <property type="evidence" value="ECO:0007669"/>
    <property type="project" value="UniProtKB-SubCell"/>
</dbReference>
<dbReference type="InterPro" id="IPR013087">
    <property type="entry name" value="Znf_C2H2_type"/>
</dbReference>
<feature type="domain" description="C2H2-type" evidence="9">
    <location>
        <begin position="1699"/>
        <end position="1726"/>
    </location>
</feature>
<keyword evidence="5" id="KW-0862">Zinc</keyword>
<evidence type="ECO:0000256" key="4">
    <source>
        <dbReference type="ARBA" id="ARBA00022771"/>
    </source>
</evidence>
<feature type="compositionally biased region" description="Polar residues" evidence="8">
    <location>
        <begin position="1432"/>
        <end position="1446"/>
    </location>
</feature>
<feature type="compositionally biased region" description="Polar residues" evidence="8">
    <location>
        <begin position="1733"/>
        <end position="1742"/>
    </location>
</feature>
<evidence type="ECO:0000313" key="10">
    <source>
        <dbReference type="EMBL" id="CAK1546299.1"/>
    </source>
</evidence>
<keyword evidence="2" id="KW-0479">Metal-binding</keyword>
<keyword evidence="3" id="KW-0677">Repeat</keyword>
<sequence length="2246" mass="252456">MDRLQKIRGEVDRTKDFTLDTSSPPSEAYITADESSSKFYSLTEEDSTFIVSPTKEGSSTSNADGSLNESNLISNLSPIQKTSDIESFKIGKQIEAANILSGGVNIFDDNSYDGDELVIDDNAINDGKDTRVDDDGDITQKGDEVIGVSDVTDAIPSKETEVVLQIDGKNVDAIDIGNGLYLYRKTGEEELAAVQIIDDDQHQPSFKFLKVRENAEGNLEVYEEIEIEVPKDAPSKEDVSSGVNSIIPTKDSDKIISEPCSNNVKENIKLPLQNDLCIKNTESREGEKSIKDVQDIKSELNVNGKTMKFSESRKSPVIGTFTPMTFHSTPNKEGRPLTKIMVDQHFQPNRHSDNVKKTIEVHTESSKQKLSDSIKSKENDTRVDIADTDIAETVNTVSDNLKSFDENKLGTELQNVDPPLTVTDIKDNKTTITTIDLGTKENNASNVINNISAQEEPIKNEVSTDRKILPFILTENLQCLDNKETKCTDVEEISDNTETDCDDKLVIAEDAFIADEFDESYDKCDNLASNYSKKKDVEKCSDSGIIVEPCESSIEKSGEAKESELEQDKIVAVEPTLKQNNCESEQCTVESPQKFKENKLGPIRIISDVKELQEVKGNKVEEIKETPKTNEILHCKEEQLTAGNLAKEQKNNDDRVDTNVDDKVVTYNDEKVDIKHDLGAAKVENSADSNPTENPNTTISTVSQSACEKKELVNHNKQDDFNIVAKNLELFNKVESMMSLSKPISDNNVPVSNKNEKPISLKTSSEVKEDVRKEKGGQVRMLKPPNPVVKPVSSNKVPIVEKKNPEKVKCADDKTVTSKVGPAVPFGKWTEANRQEFLNKIKETKVTTNNSNAKQIKQPNDLNRRDVLKKIDSQRQSNNIITAKYQESNESNKVIVKTNTVAFKSSSNNIDPVTSEPLKSIKNEDVCLKVNTNAKQVTVLSQSKQDPASINQIRQRKEINNQDLIDKTIEGIINRALPVKIGQEDKPNEPNAKETNKNLYNRVTLDDIERKMNELHGIPFVERPAHELPALESKISDNSNLKMTQTENGVNILNKQHQIVKDSEKASVSDEEIIEHEPITGDIAISNKDKTIPETAASGSMGTVKESIITEKEFDKFARRNSVTYENCLTVNFDRTEPHTVITNIVTKDIPVKKLSRNEMMLAESKAKSTHKQQSMRYHNHTSKIPTITKSMKEDAASKNYQSKVQIAYQSALTAKRQQGPISIIEDKPEKVVGLDSSNDFVPTELNVQGREVSPLKNTNDSVHSASESVDSDILETYNKGQDNKTKSKHQRKQVLTPVETPEMELIEPNDLGISSSPKKKRRIDDKSDKKSKAVVPKKSYLLNRSFEGDKPKSEDSVTKSKTEFSNSSEPFVVHSDPISAIDNLVKAAELLETQSSNRTLNPVVEDSNKQVEQNTPVKRGRGRPRKYPLSGSESTTSKTQSPQKNTRSHENKSNTSQTESSEDSSDDEMIRENWTMGKINENIVCPICNKLFRSENVVFKHVKHCTGPSPNRSDSDKRTSRRLRRLGDPKRSISIDSKSEDFDSDEEIVAPRKRRSRDTKPTSKREEESENKVKIDITDNFKDVSQYELKKSTKIKIDNLVCELCGKTFRQLSYLLSHKLQHTSEKEKEDKMDKNVFSCEVCKKEFRMLHHLVQHRSIHDPKVMSSRLSRKSSSENNENKNNKTSTQVKEAVDHSAGFRCEPCDKSFRKLHHLVEHRETHDGINKKVIPQSAEDSSPKTPSFHQCDICKKTFKKLQHLMEHKDQHLETSSEKSDDKSVQSSLSTRDIIHECSLCYMVFPNEHSLNKHFVICQRKKKQSAAKRVKIKENLTDDTKDDVENESEVPQDVQLECESIQTPPNQETKPSEIEDIESKPEAIKQPSPDPSDKKLDIKDEILVEDSDKSDDLPLITKKIQLTSKRPKFIEKAPEIKQEIIETIVIPDTPTPKKRTAGKDKGLGIAVTKKQRTHSALGPIVEESKSVDSSDDDDVRYMLNPDYQEDTLEEKFMKVRAEKRSSLQIERPSSKDLVKRRISLQHPPKIPRLKAKALESKPVLASVKKPKSIVLEAIASTDSDDSDVKYSFPKTAVEKTSPKIVEKFKRKSVVEKQKSLPGIAKRKSLGKPKLNSPPPVKTVRKRAAIEHRCDCGQLFSSAALLSRHTTLAHTPPRIRKRRSPPPDNTKAKQTKTLKKTPTIAQKARVIQKQSRSPIHKITRKSSNSDKVESKSEARRTSTQRGQAPDKRRTNKT</sequence>
<keyword evidence="11" id="KW-1185">Reference proteome</keyword>
<feature type="region of interest" description="Disordered" evidence="8">
    <location>
        <begin position="1658"/>
        <end position="1690"/>
    </location>
</feature>
<evidence type="ECO:0000256" key="8">
    <source>
        <dbReference type="SAM" id="MobiDB-lite"/>
    </source>
</evidence>
<feature type="domain" description="C2H2-type" evidence="9">
    <location>
        <begin position="1484"/>
        <end position="1511"/>
    </location>
</feature>
<feature type="region of interest" description="Disordered" evidence="8">
    <location>
        <begin position="2105"/>
        <end position="2131"/>
    </location>
</feature>
<feature type="region of interest" description="Disordered" evidence="8">
    <location>
        <begin position="683"/>
        <end position="702"/>
    </location>
</feature>
<comment type="caution">
    <text evidence="10">The sequence shown here is derived from an EMBL/GenBank/DDBJ whole genome shotgun (WGS) entry which is preliminary data.</text>
</comment>
<evidence type="ECO:0000256" key="2">
    <source>
        <dbReference type="ARBA" id="ARBA00022723"/>
    </source>
</evidence>
<dbReference type="GO" id="GO:0000981">
    <property type="term" value="F:DNA-binding transcription factor activity, RNA polymerase II-specific"/>
    <property type="evidence" value="ECO:0007669"/>
    <property type="project" value="TreeGrafter"/>
</dbReference>
<comment type="subcellular location">
    <subcellularLocation>
        <location evidence="1">Nucleus</location>
    </subcellularLocation>
</comment>
<feature type="region of interest" description="Disordered" evidence="8">
    <location>
        <begin position="2013"/>
        <end position="2039"/>
    </location>
</feature>
<feature type="compositionally biased region" description="Polar residues" evidence="8">
    <location>
        <begin position="686"/>
        <end position="702"/>
    </location>
</feature>
<feature type="region of interest" description="Disordered" evidence="8">
    <location>
        <begin position="1722"/>
        <end position="1742"/>
    </location>
</feature>
<feature type="region of interest" description="Disordered" evidence="8">
    <location>
        <begin position="1822"/>
        <end position="1892"/>
    </location>
</feature>
<dbReference type="PROSITE" id="PS50157">
    <property type="entry name" value="ZINC_FINGER_C2H2_2"/>
    <property type="match status" value="5"/>
</dbReference>
<keyword evidence="6" id="KW-0539">Nucleus</keyword>
<evidence type="ECO:0000256" key="1">
    <source>
        <dbReference type="ARBA" id="ARBA00004123"/>
    </source>
</evidence>
<feature type="region of interest" description="Disordered" evidence="8">
    <location>
        <begin position="1399"/>
        <end position="1469"/>
    </location>
</feature>
<feature type="compositionally biased region" description="Basic and acidic residues" evidence="8">
    <location>
        <begin position="1323"/>
        <end position="1332"/>
    </location>
</feature>
<name>A0AAV1JA77_9NEOP</name>
<feature type="compositionally biased region" description="Polar residues" evidence="8">
    <location>
        <begin position="1854"/>
        <end position="1863"/>
    </location>
</feature>
<dbReference type="PANTHER" id="PTHR19818">
    <property type="entry name" value="ZINC FINGER PROTEIN ZIC AND GLI"/>
    <property type="match status" value="1"/>
</dbReference>
<dbReference type="GO" id="GO:0008270">
    <property type="term" value="F:zinc ion binding"/>
    <property type="evidence" value="ECO:0007669"/>
    <property type="project" value="UniProtKB-KW"/>
</dbReference>
<dbReference type="Proteomes" id="UP001497472">
    <property type="component" value="Unassembled WGS sequence"/>
</dbReference>
<feature type="region of interest" description="Disordered" evidence="8">
    <location>
        <begin position="1247"/>
        <end position="1374"/>
    </location>
</feature>
<feature type="compositionally biased region" description="Basic and acidic residues" evidence="8">
    <location>
        <begin position="2237"/>
        <end position="2246"/>
    </location>
</feature>
<feature type="compositionally biased region" description="Polar residues" evidence="8">
    <location>
        <begin position="1256"/>
        <end position="1269"/>
    </location>
</feature>
<dbReference type="Gene3D" id="3.30.160.60">
    <property type="entry name" value="Classic Zinc Finger"/>
    <property type="match status" value="2"/>
</dbReference>
<feature type="region of interest" description="Disordered" evidence="8">
    <location>
        <begin position="2156"/>
        <end position="2246"/>
    </location>
</feature>
<feature type="domain" description="C2H2-type" evidence="9">
    <location>
        <begin position="1744"/>
        <end position="1771"/>
    </location>
</feature>
<feature type="compositionally biased region" description="Basic and acidic residues" evidence="8">
    <location>
        <begin position="1864"/>
        <end position="1877"/>
    </location>
</feature>
<dbReference type="GO" id="GO:0045944">
    <property type="term" value="P:positive regulation of transcription by RNA polymerase II"/>
    <property type="evidence" value="ECO:0007669"/>
    <property type="project" value="UniProtKB-ARBA"/>
</dbReference>
<dbReference type="SMART" id="SM00355">
    <property type="entry name" value="ZnF_C2H2"/>
    <property type="match status" value="7"/>
</dbReference>
<organism evidence="10 11">
    <name type="scientific">Leptosia nina</name>
    <dbReference type="NCBI Taxonomy" id="320188"/>
    <lineage>
        <taxon>Eukaryota</taxon>
        <taxon>Metazoa</taxon>
        <taxon>Ecdysozoa</taxon>
        <taxon>Arthropoda</taxon>
        <taxon>Hexapoda</taxon>
        <taxon>Insecta</taxon>
        <taxon>Pterygota</taxon>
        <taxon>Neoptera</taxon>
        <taxon>Endopterygota</taxon>
        <taxon>Lepidoptera</taxon>
        <taxon>Glossata</taxon>
        <taxon>Ditrysia</taxon>
        <taxon>Papilionoidea</taxon>
        <taxon>Pieridae</taxon>
        <taxon>Pierinae</taxon>
        <taxon>Leptosia</taxon>
    </lineage>
</organism>
<dbReference type="Pfam" id="PF13912">
    <property type="entry name" value="zf-C2H2_6"/>
    <property type="match status" value="1"/>
</dbReference>
<keyword evidence="4 7" id="KW-0863">Zinc-finger</keyword>
<feature type="region of interest" description="Disordered" evidence="8">
    <location>
        <begin position="1504"/>
        <end position="1573"/>
    </location>
</feature>
<feature type="compositionally biased region" description="Basic and acidic residues" evidence="8">
    <location>
        <begin position="1526"/>
        <end position="1542"/>
    </location>
</feature>
<dbReference type="PANTHER" id="PTHR19818:SF163">
    <property type="entry name" value="C2H2-TYPE DOMAIN-CONTAINING PROTEIN"/>
    <property type="match status" value="1"/>
</dbReference>
<protein>
    <recommendedName>
        <fullName evidence="9">C2H2-type domain-containing protein</fullName>
    </recommendedName>
</protein>
<feature type="compositionally biased region" description="Polar residues" evidence="8">
    <location>
        <begin position="50"/>
        <end position="65"/>
    </location>
</feature>
<dbReference type="EMBL" id="CAVLEF010000007">
    <property type="protein sequence ID" value="CAK1546299.1"/>
    <property type="molecule type" value="Genomic_DNA"/>
</dbReference>
<reference evidence="10 11" key="1">
    <citation type="submission" date="2023-11" db="EMBL/GenBank/DDBJ databases">
        <authorList>
            <person name="Okamura Y."/>
        </authorList>
    </citation>
    <scope>NUCLEOTIDE SEQUENCE [LARGE SCALE GENOMIC DNA]</scope>
</reference>
<dbReference type="GO" id="GO:0000978">
    <property type="term" value="F:RNA polymerase II cis-regulatory region sequence-specific DNA binding"/>
    <property type="evidence" value="ECO:0007669"/>
    <property type="project" value="TreeGrafter"/>
</dbReference>